<feature type="domain" description="PRTase-CE" evidence="1">
    <location>
        <begin position="31"/>
        <end position="276"/>
    </location>
</feature>
<dbReference type="InterPro" id="IPR000836">
    <property type="entry name" value="PRTase_dom"/>
</dbReference>
<sequence length="477" mass="55166">MKYPSKIQQQLEDVKSIISSWSINVDFEQVLQWIMQFDNQDFGLAIRILKNLNVIGYDELNEGLEVAYSKLERKAIEAKTKISHKNTIFAGIGENGKSGNMISYNFRLTNEISEDNFVLNDETLEYLEAGQIKNIVLIDDILSTGDSVLSEVKKLTEKTIPLKVENIFVLTAVGMSEGIEKVKEETKGKVHVFSAFEYDISDTVISLDSKFYDGIPYQDRIKVKEKLEYYGNSIYQKGKLGYKGIGGLIVFYYNTPNTTIPLIWGSRNSWIPLFKRATKLTGISAHYKEFDKAIAKKAKAQQTTEKNLEEITFYVEGRFDEEFLVSQLDKLISFLELKKASIISLGGFNSKKLIDNLNKLSNTKLLFVAEDDTFAPSGYQKIIKDNIKNSPHIFIQPVMYYIKIDQLYADEDYIRLLPKEEELVDLNDAEKRRLIERKFLRRMSMMRNERLKLLFERHVDESKIELLFKEIKDKLKE</sequence>
<dbReference type="AlphaFoldDB" id="A0AAE4BTX2"/>
<dbReference type="Gene3D" id="3.40.50.2020">
    <property type="match status" value="1"/>
</dbReference>
<evidence type="ECO:0008006" key="5">
    <source>
        <dbReference type="Google" id="ProtNLM"/>
    </source>
</evidence>
<name>A0AAE4BTX2_9BACT</name>
<evidence type="ECO:0000313" key="3">
    <source>
        <dbReference type="EMBL" id="MDR6241181.1"/>
    </source>
</evidence>
<dbReference type="Pfam" id="PF24395">
    <property type="entry name" value="OLD-like_TOPRIM_1"/>
    <property type="match status" value="1"/>
</dbReference>
<protein>
    <recommendedName>
        <fullName evidence="5">Phosphoribosyltransferase domain-containing protein</fullName>
    </recommendedName>
</protein>
<dbReference type="RefSeq" id="WP_309941758.1">
    <property type="nucleotide sequence ID" value="NZ_AP025305.1"/>
</dbReference>
<dbReference type="Proteomes" id="UP001185092">
    <property type="component" value="Unassembled WGS sequence"/>
</dbReference>
<keyword evidence="4" id="KW-1185">Reference proteome</keyword>
<proteinExistence type="predicted"/>
<gene>
    <name evidence="3" type="ORF">HNQ88_004257</name>
</gene>
<accession>A0AAE4BTX2</accession>
<dbReference type="InterPro" id="IPR056920">
    <property type="entry name" value="PRTase-CE"/>
</dbReference>
<evidence type="ECO:0000259" key="1">
    <source>
        <dbReference type="Pfam" id="PF24390"/>
    </source>
</evidence>
<evidence type="ECO:0000313" key="4">
    <source>
        <dbReference type="Proteomes" id="UP001185092"/>
    </source>
</evidence>
<reference evidence="3" key="1">
    <citation type="submission" date="2023-07" db="EMBL/GenBank/DDBJ databases">
        <title>Genomic Encyclopedia of Type Strains, Phase IV (KMG-IV): sequencing the most valuable type-strain genomes for metagenomic binning, comparative biology and taxonomic classification.</title>
        <authorList>
            <person name="Goeker M."/>
        </authorList>
    </citation>
    <scope>NUCLEOTIDE SEQUENCE</scope>
    <source>
        <strain evidence="3">DSM 26174</strain>
    </source>
</reference>
<feature type="domain" description="OLD-like TOPRIM" evidence="2">
    <location>
        <begin position="311"/>
        <end position="471"/>
    </location>
</feature>
<dbReference type="EMBL" id="JAVDQD010000006">
    <property type="protein sequence ID" value="MDR6241181.1"/>
    <property type="molecule type" value="Genomic_DNA"/>
</dbReference>
<dbReference type="InterPro" id="IPR057056">
    <property type="entry name" value="OLD-like_TOPRIM_dom"/>
</dbReference>
<dbReference type="CDD" id="cd06223">
    <property type="entry name" value="PRTases_typeI"/>
    <property type="match status" value="1"/>
</dbReference>
<dbReference type="SUPFAM" id="SSF53271">
    <property type="entry name" value="PRTase-like"/>
    <property type="match status" value="1"/>
</dbReference>
<dbReference type="InterPro" id="IPR029057">
    <property type="entry name" value="PRTase-like"/>
</dbReference>
<organism evidence="3 4">
    <name type="scientific">Aureibacter tunicatorum</name>
    <dbReference type="NCBI Taxonomy" id="866807"/>
    <lineage>
        <taxon>Bacteria</taxon>
        <taxon>Pseudomonadati</taxon>
        <taxon>Bacteroidota</taxon>
        <taxon>Cytophagia</taxon>
        <taxon>Cytophagales</taxon>
        <taxon>Persicobacteraceae</taxon>
        <taxon>Aureibacter</taxon>
    </lineage>
</organism>
<comment type="caution">
    <text evidence="3">The sequence shown here is derived from an EMBL/GenBank/DDBJ whole genome shotgun (WGS) entry which is preliminary data.</text>
</comment>
<evidence type="ECO:0000259" key="2">
    <source>
        <dbReference type="Pfam" id="PF24395"/>
    </source>
</evidence>
<dbReference type="Pfam" id="PF24390">
    <property type="entry name" value="PRTase-CE"/>
    <property type="match status" value="1"/>
</dbReference>